<evidence type="ECO:0000256" key="3">
    <source>
        <dbReference type="ARBA" id="ARBA00012479"/>
    </source>
</evidence>
<dbReference type="Pfam" id="PF00756">
    <property type="entry name" value="Esterase"/>
    <property type="match status" value="2"/>
</dbReference>
<evidence type="ECO:0000313" key="9">
    <source>
        <dbReference type="EMBL" id="VDL18121.1"/>
    </source>
</evidence>
<dbReference type="EMBL" id="UYSG01000119">
    <property type="protein sequence ID" value="VDL18121.1"/>
    <property type="molecule type" value="Genomic_DNA"/>
</dbReference>
<proteinExistence type="inferred from homology"/>
<dbReference type="InterPro" id="IPR014186">
    <property type="entry name" value="S-formylglutathione_hydrol"/>
</dbReference>
<dbReference type="OrthoDB" id="420518at2759"/>
<keyword evidence="5 8" id="KW-0719">Serine esterase</keyword>
<evidence type="ECO:0000256" key="5">
    <source>
        <dbReference type="ARBA" id="ARBA00022487"/>
    </source>
</evidence>
<evidence type="ECO:0000313" key="10">
    <source>
        <dbReference type="Proteomes" id="UP000274504"/>
    </source>
</evidence>
<dbReference type="InterPro" id="IPR029058">
    <property type="entry name" value="AB_hydrolase_fold"/>
</dbReference>
<dbReference type="SUPFAM" id="SSF53474">
    <property type="entry name" value="alpha/beta-Hydrolases"/>
    <property type="match status" value="2"/>
</dbReference>
<dbReference type="PANTHER" id="PTHR10061">
    <property type="entry name" value="S-FORMYLGLUTATHIONE HYDROLASE"/>
    <property type="match status" value="1"/>
</dbReference>
<dbReference type="Proteomes" id="UP000274504">
    <property type="component" value="Unassembled WGS sequence"/>
</dbReference>
<dbReference type="GO" id="GO:0046294">
    <property type="term" value="P:formaldehyde catabolic process"/>
    <property type="evidence" value="ECO:0007669"/>
    <property type="project" value="InterPro"/>
</dbReference>
<feature type="active site" description="Charge relay system" evidence="7">
    <location>
        <position position="256"/>
    </location>
</feature>
<evidence type="ECO:0000256" key="4">
    <source>
        <dbReference type="ARBA" id="ARBA00016774"/>
    </source>
</evidence>
<sequence>MHWTVYLKPPTLGTRVHFNLQLVWIMIRTMALKEITSAKCFEGYQKVFEHDSISTRCPMKFGVYLPPCYGPDKPCPVVFFLQGLTCTEQNFIIKSGAQRYASQLGLILVNPDTSPRGCNIPGEDDDFDFGTGAGFYVNATQEPFNKNYHMYDYVTKELPELIEKNFNIINGKYGLFGHSMGGHGALMVGLRNPDRFISVSAFSAMVNPSTVPWGIKAFTGYLGADNDWSMYDTVELIKKHGKRFASPPLIDQGDEDEWLHKNLKPELLAQVCAEVGQEIILRYQKGYDHYYCFITFHQSMALKEVFSARCFDGQQKVFQHESLSTKCPMKFGIYLPPCYGLDKPCPVVFFLQGLTCSEQDFIIKSGAQRYASQLGLILVNPDTSPRSCNIPGEDDDFDLGSGAGFYVNATQEPWRENYNMYDYVVKELPELIEKNFNVIPEKFEYLGPESDWSMYDTVELITKHGKRFASPPLVDQGDVDEWMETNLKPDHLAKACADAGQEINLRYQKGYDHSYFFVSTFMEDHLKFHAENLSKR</sequence>
<evidence type="ECO:0000256" key="6">
    <source>
        <dbReference type="ARBA" id="ARBA00022801"/>
    </source>
</evidence>
<comment type="catalytic activity">
    <reaction evidence="8">
        <text>S-formylglutathione + H2O = formate + glutathione + H(+)</text>
        <dbReference type="Rhea" id="RHEA:14961"/>
        <dbReference type="ChEBI" id="CHEBI:15377"/>
        <dbReference type="ChEBI" id="CHEBI:15378"/>
        <dbReference type="ChEBI" id="CHEBI:15740"/>
        <dbReference type="ChEBI" id="CHEBI:57688"/>
        <dbReference type="ChEBI" id="CHEBI:57925"/>
        <dbReference type="EC" id="3.1.2.12"/>
    </reaction>
</comment>
<keyword evidence="8" id="KW-0963">Cytoplasm</keyword>
<accession>A0A158QC11</accession>
<dbReference type="FunFam" id="3.40.50.1820:FF:000002">
    <property type="entry name" value="S-formylglutathione hydrolase"/>
    <property type="match status" value="1"/>
</dbReference>
<dbReference type="PANTHER" id="PTHR10061:SF0">
    <property type="entry name" value="S-FORMYLGLUTATHIONE HYDROLASE"/>
    <property type="match status" value="1"/>
</dbReference>
<dbReference type="NCBIfam" id="TIGR02821">
    <property type="entry name" value="fghA_ester_D"/>
    <property type="match status" value="1"/>
</dbReference>
<dbReference type="STRING" id="6216.A0A158QC11"/>
<dbReference type="AlphaFoldDB" id="A0A158QC11"/>
<keyword evidence="6 8" id="KW-0378">Hydrolase</keyword>
<dbReference type="InterPro" id="IPR000801">
    <property type="entry name" value="Esterase-like"/>
</dbReference>
<comment type="similarity">
    <text evidence="2 8">Belongs to the esterase D family.</text>
</comment>
<evidence type="ECO:0000256" key="7">
    <source>
        <dbReference type="PIRSR" id="PIRSR614186-1"/>
    </source>
</evidence>
<dbReference type="Gene3D" id="3.40.50.1820">
    <property type="entry name" value="alpha/beta hydrolase"/>
    <property type="match status" value="3"/>
</dbReference>
<protein>
    <recommendedName>
        <fullName evidence="4 8">S-formylglutathione hydrolase</fullName>
        <ecNumber evidence="3 8">3.1.2.12</ecNumber>
    </recommendedName>
</protein>
<feature type="active site" description="Charge relay system" evidence="7">
    <location>
        <position position="179"/>
    </location>
</feature>
<comment type="function">
    <text evidence="1 8">Serine hydrolase involved in the detoxification of formaldehyde.</text>
</comment>
<organism evidence="11">
    <name type="scientific">Hymenolepis diminuta</name>
    <name type="common">Rat tapeworm</name>
    <dbReference type="NCBI Taxonomy" id="6216"/>
    <lineage>
        <taxon>Eukaryota</taxon>
        <taxon>Metazoa</taxon>
        <taxon>Spiralia</taxon>
        <taxon>Lophotrochozoa</taxon>
        <taxon>Platyhelminthes</taxon>
        <taxon>Cestoda</taxon>
        <taxon>Eucestoda</taxon>
        <taxon>Cyclophyllidea</taxon>
        <taxon>Hymenolepididae</taxon>
        <taxon>Hymenolepis</taxon>
    </lineage>
</organism>
<evidence type="ECO:0000256" key="2">
    <source>
        <dbReference type="ARBA" id="ARBA00005622"/>
    </source>
</evidence>
<reference evidence="9 10" key="2">
    <citation type="submission" date="2018-11" db="EMBL/GenBank/DDBJ databases">
        <authorList>
            <consortium name="Pathogen Informatics"/>
        </authorList>
    </citation>
    <scope>NUCLEOTIDE SEQUENCE [LARGE SCALE GENOMIC DNA]</scope>
</reference>
<dbReference type="GO" id="GO:0052689">
    <property type="term" value="F:carboxylic ester hydrolase activity"/>
    <property type="evidence" value="ECO:0007669"/>
    <property type="project" value="UniProtKB-KW"/>
</dbReference>
<name>A0A158QC11_HYMDI</name>
<evidence type="ECO:0000313" key="11">
    <source>
        <dbReference type="WBParaSite" id="HDID_0000080601-mRNA-1"/>
    </source>
</evidence>
<reference evidence="11" key="1">
    <citation type="submission" date="2016-04" db="UniProtKB">
        <authorList>
            <consortium name="WormBaseParasite"/>
        </authorList>
    </citation>
    <scope>IDENTIFICATION</scope>
</reference>
<comment type="subcellular location">
    <subcellularLocation>
        <location evidence="8">Cytoplasm</location>
    </subcellularLocation>
</comment>
<gene>
    <name evidence="9" type="ORF">HDID_LOCUS807</name>
</gene>
<dbReference type="GO" id="GO:0005829">
    <property type="term" value="C:cytosol"/>
    <property type="evidence" value="ECO:0007669"/>
    <property type="project" value="TreeGrafter"/>
</dbReference>
<dbReference type="WBParaSite" id="HDID_0000080601-mRNA-1">
    <property type="protein sequence ID" value="HDID_0000080601-mRNA-1"/>
    <property type="gene ID" value="HDID_0000080601"/>
</dbReference>
<evidence type="ECO:0000256" key="1">
    <source>
        <dbReference type="ARBA" id="ARBA00002608"/>
    </source>
</evidence>
<dbReference type="EC" id="3.1.2.12" evidence="3 8"/>
<dbReference type="GO" id="GO:0018738">
    <property type="term" value="F:S-formylglutathione hydrolase activity"/>
    <property type="evidence" value="ECO:0007669"/>
    <property type="project" value="UniProtKB-EC"/>
</dbReference>
<evidence type="ECO:0000256" key="8">
    <source>
        <dbReference type="RuleBase" id="RU363068"/>
    </source>
</evidence>
<feature type="active site" description="Charge relay system" evidence="7">
    <location>
        <position position="289"/>
    </location>
</feature>